<protein>
    <recommendedName>
        <fullName evidence="3">histidine kinase</fullName>
        <ecNumber evidence="3">2.7.13.3</ecNumber>
    </recommendedName>
</protein>
<dbReference type="PANTHER" id="PTHR34220">
    <property type="entry name" value="SENSOR HISTIDINE KINASE YPDA"/>
    <property type="match status" value="1"/>
</dbReference>
<dbReference type="RefSeq" id="WP_238726399.1">
    <property type="nucleotide sequence ID" value="NZ_JAHQCX010000003.1"/>
</dbReference>
<feature type="domain" description="Histidine kinase" evidence="13">
    <location>
        <begin position="404"/>
        <end position="596"/>
    </location>
</feature>
<dbReference type="Pfam" id="PF02518">
    <property type="entry name" value="HATPase_c"/>
    <property type="match status" value="1"/>
</dbReference>
<evidence type="ECO:0000256" key="3">
    <source>
        <dbReference type="ARBA" id="ARBA00012438"/>
    </source>
</evidence>
<dbReference type="CDD" id="cd18773">
    <property type="entry name" value="PDC1_HK_sensor"/>
    <property type="match status" value="1"/>
</dbReference>
<dbReference type="Pfam" id="PF06580">
    <property type="entry name" value="His_kinase"/>
    <property type="match status" value="1"/>
</dbReference>
<organism evidence="15 16">
    <name type="scientific">Diplocloster modestus</name>
    <dbReference type="NCBI Taxonomy" id="2850322"/>
    <lineage>
        <taxon>Bacteria</taxon>
        <taxon>Bacillati</taxon>
        <taxon>Bacillota</taxon>
        <taxon>Clostridia</taxon>
        <taxon>Lachnospirales</taxon>
        <taxon>Lachnospiraceae</taxon>
        <taxon>Diplocloster</taxon>
    </lineage>
</organism>
<keyword evidence="10" id="KW-0902">Two-component regulatory system</keyword>
<dbReference type="EC" id="2.7.13.3" evidence="3"/>
<dbReference type="Gene3D" id="6.10.340.10">
    <property type="match status" value="1"/>
</dbReference>
<evidence type="ECO:0000256" key="10">
    <source>
        <dbReference type="ARBA" id="ARBA00023012"/>
    </source>
</evidence>
<dbReference type="PROSITE" id="PS50885">
    <property type="entry name" value="HAMP"/>
    <property type="match status" value="1"/>
</dbReference>
<evidence type="ECO:0000256" key="2">
    <source>
        <dbReference type="ARBA" id="ARBA00004651"/>
    </source>
</evidence>
<keyword evidence="16" id="KW-1185">Reference proteome</keyword>
<dbReference type="PROSITE" id="PS50109">
    <property type="entry name" value="HIS_KIN"/>
    <property type="match status" value="1"/>
</dbReference>
<evidence type="ECO:0000256" key="11">
    <source>
        <dbReference type="ARBA" id="ARBA00023136"/>
    </source>
</evidence>
<reference evidence="15 16" key="1">
    <citation type="submission" date="2021-06" db="EMBL/GenBank/DDBJ databases">
        <title>Description of novel taxa of the family Lachnospiraceae.</title>
        <authorList>
            <person name="Chaplin A.V."/>
            <person name="Sokolova S.R."/>
            <person name="Pikina A.P."/>
            <person name="Korzhanova M."/>
            <person name="Belova V."/>
            <person name="Korostin D."/>
            <person name="Efimov B.A."/>
        </authorList>
    </citation>
    <scope>NUCLEOTIDE SEQUENCE [LARGE SCALE GENOMIC DNA]</scope>
    <source>
        <strain evidence="15 16">ASD4241</strain>
    </source>
</reference>
<accession>A0ABS6K4I0</accession>
<keyword evidence="9 12" id="KW-1133">Transmembrane helix</keyword>
<evidence type="ECO:0000259" key="13">
    <source>
        <dbReference type="PROSITE" id="PS50109"/>
    </source>
</evidence>
<dbReference type="InterPro" id="IPR050640">
    <property type="entry name" value="Bact_2-comp_sensor_kinase"/>
</dbReference>
<evidence type="ECO:0000313" key="15">
    <source>
        <dbReference type="EMBL" id="MBU9725439.1"/>
    </source>
</evidence>
<dbReference type="InterPro" id="IPR003660">
    <property type="entry name" value="HAMP_dom"/>
</dbReference>
<evidence type="ECO:0000256" key="4">
    <source>
        <dbReference type="ARBA" id="ARBA00022475"/>
    </source>
</evidence>
<name>A0ABS6K4I0_9FIRM</name>
<dbReference type="PANTHER" id="PTHR34220:SF7">
    <property type="entry name" value="SENSOR HISTIDINE KINASE YPDA"/>
    <property type="match status" value="1"/>
</dbReference>
<dbReference type="Pfam" id="PF00672">
    <property type="entry name" value="HAMP"/>
    <property type="match status" value="1"/>
</dbReference>
<dbReference type="PRINTS" id="PR00344">
    <property type="entry name" value="BCTRLSENSOR"/>
</dbReference>
<dbReference type="SUPFAM" id="SSF55874">
    <property type="entry name" value="ATPase domain of HSP90 chaperone/DNA topoisomerase II/histidine kinase"/>
    <property type="match status" value="1"/>
</dbReference>
<evidence type="ECO:0000256" key="8">
    <source>
        <dbReference type="ARBA" id="ARBA00022777"/>
    </source>
</evidence>
<feature type="transmembrane region" description="Helical" evidence="12">
    <location>
        <begin position="21"/>
        <end position="45"/>
    </location>
</feature>
<evidence type="ECO:0000256" key="6">
    <source>
        <dbReference type="ARBA" id="ARBA00022679"/>
    </source>
</evidence>
<evidence type="ECO:0000259" key="14">
    <source>
        <dbReference type="PROSITE" id="PS50885"/>
    </source>
</evidence>
<dbReference type="Proteomes" id="UP001314681">
    <property type="component" value="Unassembled WGS sequence"/>
</dbReference>
<evidence type="ECO:0000256" key="9">
    <source>
        <dbReference type="ARBA" id="ARBA00022989"/>
    </source>
</evidence>
<keyword evidence="7 12" id="KW-0812">Transmembrane</keyword>
<keyword evidence="5" id="KW-0597">Phosphoprotein</keyword>
<keyword evidence="8 15" id="KW-0418">Kinase</keyword>
<evidence type="ECO:0000256" key="5">
    <source>
        <dbReference type="ARBA" id="ARBA00022553"/>
    </source>
</evidence>
<feature type="transmembrane region" description="Helical" evidence="12">
    <location>
        <begin position="308"/>
        <end position="328"/>
    </location>
</feature>
<comment type="caution">
    <text evidence="15">The sequence shown here is derived from an EMBL/GenBank/DDBJ whole genome shotgun (WGS) entry which is preliminary data.</text>
</comment>
<dbReference type="SUPFAM" id="SSF158472">
    <property type="entry name" value="HAMP domain-like"/>
    <property type="match status" value="1"/>
</dbReference>
<gene>
    <name evidence="15" type="ORF">KTH90_05355</name>
</gene>
<dbReference type="InterPro" id="IPR010559">
    <property type="entry name" value="Sig_transdc_His_kin_internal"/>
</dbReference>
<dbReference type="InterPro" id="IPR004358">
    <property type="entry name" value="Sig_transdc_His_kin-like_C"/>
</dbReference>
<comment type="catalytic activity">
    <reaction evidence="1">
        <text>ATP + protein L-histidine = ADP + protein N-phospho-L-histidine.</text>
        <dbReference type="EC" id="2.7.13.3"/>
    </reaction>
</comment>
<dbReference type="Pfam" id="PF02743">
    <property type="entry name" value="dCache_1"/>
    <property type="match status" value="1"/>
</dbReference>
<keyword evidence="4" id="KW-1003">Cell membrane</keyword>
<evidence type="ECO:0000313" key="16">
    <source>
        <dbReference type="Proteomes" id="UP001314681"/>
    </source>
</evidence>
<dbReference type="InterPro" id="IPR005467">
    <property type="entry name" value="His_kinase_dom"/>
</dbReference>
<dbReference type="Gene3D" id="3.30.450.20">
    <property type="entry name" value="PAS domain"/>
    <property type="match status" value="2"/>
</dbReference>
<dbReference type="InterPro" id="IPR003594">
    <property type="entry name" value="HATPase_dom"/>
</dbReference>
<evidence type="ECO:0000256" key="1">
    <source>
        <dbReference type="ARBA" id="ARBA00000085"/>
    </source>
</evidence>
<feature type="domain" description="HAMP" evidence="14">
    <location>
        <begin position="330"/>
        <end position="383"/>
    </location>
</feature>
<dbReference type="InterPro" id="IPR036890">
    <property type="entry name" value="HATPase_C_sf"/>
</dbReference>
<proteinExistence type="predicted"/>
<dbReference type="InterPro" id="IPR033479">
    <property type="entry name" value="dCache_1"/>
</dbReference>
<dbReference type="CDD" id="cd06225">
    <property type="entry name" value="HAMP"/>
    <property type="match status" value="1"/>
</dbReference>
<dbReference type="SMART" id="SM00387">
    <property type="entry name" value="HATPase_c"/>
    <property type="match status" value="1"/>
</dbReference>
<keyword evidence="6" id="KW-0808">Transferase</keyword>
<dbReference type="Gene3D" id="3.30.565.10">
    <property type="entry name" value="Histidine kinase-like ATPase, C-terminal domain"/>
    <property type="match status" value="1"/>
</dbReference>
<evidence type="ECO:0000256" key="12">
    <source>
        <dbReference type="SAM" id="Phobius"/>
    </source>
</evidence>
<sequence>MQDEKEKWRLKLNPLFHFRSIRTTILVSFSALIVSGLLVFLLLSLDYTTDTVLNNSSNYTLQLIDQVNADIDSYISYMDNLSDMMVGSVDVRNYLFRYNSEDNKEAITQRLLNTFKTLKDSREDIYNIGIISNNGAYLINDGTDNLNAYMDYHEMDWYQKALLSDKEAVISSSHVQNVVQNDYKWVVTLSRGLVNPVSNQVEGVFFVDLNYSSINDLCEKISLGSKGYIFVVEENGGIVYHPQQHLLYSGLKTERVDEVRNSKTNSFITDEGDNSKLYTISKSDRTHWTVVGVAYLEELLGNRKETQLTYMLIAAALFVAAVLIAILLSSMITKPMKALVKSMKKVEQGQFENVTLKTVGHNEISALTNSFNIMTKEIHHLMIQNMEEQEQKRKSELMALQSQINPHFLYNTLDSIIWMAEGGKNREVVLMTSSLAKLLRQSISNEEEIVTIANEVEYTRSYLTIQKMRYQDRLEFSIDVDPDVLDLKIVKLVLQPLVENAIYHGIKYKETKGMIWVTGRNLGSIIVIRVEDNGIGMTEEQLAHVFEKKTNRKSNGVGAGNVNKRLRLYYGPEYGLTYESQLNVGTAVTIRIPNSAWEEENEEEL</sequence>
<dbReference type="EMBL" id="JAHQCX010000003">
    <property type="protein sequence ID" value="MBU9725439.1"/>
    <property type="molecule type" value="Genomic_DNA"/>
</dbReference>
<evidence type="ECO:0000256" key="7">
    <source>
        <dbReference type="ARBA" id="ARBA00022692"/>
    </source>
</evidence>
<keyword evidence="11 12" id="KW-0472">Membrane</keyword>
<dbReference type="GO" id="GO:0016301">
    <property type="term" value="F:kinase activity"/>
    <property type="evidence" value="ECO:0007669"/>
    <property type="project" value="UniProtKB-KW"/>
</dbReference>
<comment type="subcellular location">
    <subcellularLocation>
        <location evidence="2">Cell membrane</location>
        <topology evidence="2">Multi-pass membrane protein</topology>
    </subcellularLocation>
</comment>